<dbReference type="Pfam" id="PF04340">
    <property type="entry name" value="DUF484"/>
    <property type="match status" value="1"/>
</dbReference>
<evidence type="ECO:0000313" key="2">
    <source>
        <dbReference type="Proteomes" id="UP000239007"/>
    </source>
</evidence>
<gene>
    <name evidence="1" type="ORF">BTO11_02250</name>
</gene>
<evidence type="ECO:0008006" key="3">
    <source>
        <dbReference type="Google" id="ProtNLM"/>
    </source>
</evidence>
<dbReference type="EMBL" id="MSCH01000003">
    <property type="protein sequence ID" value="PQJ52586.1"/>
    <property type="molecule type" value="Genomic_DNA"/>
</dbReference>
<dbReference type="Proteomes" id="UP000239007">
    <property type="component" value="Unassembled WGS sequence"/>
</dbReference>
<dbReference type="AlphaFoldDB" id="A0A2S7URI2"/>
<dbReference type="PANTHER" id="PTHR38765">
    <property type="entry name" value="DUF484 DOMAIN-CONTAINING PROTEIN"/>
    <property type="match status" value="1"/>
</dbReference>
<keyword evidence="2" id="KW-1185">Reference proteome</keyword>
<organism evidence="1 2">
    <name type="scientific">Psychrosphaera saromensis</name>
    <dbReference type="NCBI Taxonomy" id="716813"/>
    <lineage>
        <taxon>Bacteria</taxon>
        <taxon>Pseudomonadati</taxon>
        <taxon>Pseudomonadota</taxon>
        <taxon>Gammaproteobacteria</taxon>
        <taxon>Alteromonadales</taxon>
        <taxon>Pseudoalteromonadaceae</taxon>
        <taxon>Psychrosphaera</taxon>
    </lineage>
</organism>
<evidence type="ECO:0000313" key="1">
    <source>
        <dbReference type="EMBL" id="PQJ52586.1"/>
    </source>
</evidence>
<dbReference type="InterPro" id="IPR007435">
    <property type="entry name" value="DUF484"/>
</dbReference>
<protein>
    <recommendedName>
        <fullName evidence="3">DUF484 domain-containing protein</fullName>
    </recommendedName>
</protein>
<dbReference type="PANTHER" id="PTHR38765:SF1">
    <property type="entry name" value="DUF484 DOMAIN-CONTAINING PROTEIN"/>
    <property type="match status" value="1"/>
</dbReference>
<sequence length="218" mass="24810">MTKLLTPNFEDLELDAELVKDYLQQTPSFFLDHPELVTQLRIPHVTHGTTSLLERRQEIQRGKILQMEEELNALMVNARQNEVIFRSVSDMYLGLVGCDSIATLEKVINDVCKEQLFLAQFRLLQPEDEAYIHLQAKLDGNSSYLGRLYPEIMEAVFDGFAQSVALVELNYMVGDEETIFGIAAIASSSIHHFNPQMDTLFIDQLGRLLSRHAVHITC</sequence>
<reference evidence="1 2" key="1">
    <citation type="submission" date="2016-12" db="EMBL/GenBank/DDBJ databases">
        <title>Diversity of luminous bacteria.</title>
        <authorList>
            <person name="Yoshizawa S."/>
            <person name="Kogure K."/>
        </authorList>
    </citation>
    <scope>NUCLEOTIDE SEQUENCE [LARGE SCALE GENOMIC DNA]</scope>
    <source>
        <strain evidence="1 2">SA4-48</strain>
    </source>
</reference>
<comment type="caution">
    <text evidence="1">The sequence shown here is derived from an EMBL/GenBank/DDBJ whole genome shotgun (WGS) entry which is preliminary data.</text>
</comment>
<accession>A0A2S7URI2</accession>
<dbReference type="OrthoDB" id="8525200at2"/>
<dbReference type="RefSeq" id="WP_105051050.1">
    <property type="nucleotide sequence ID" value="NZ_BMYG01000004.1"/>
</dbReference>
<dbReference type="InterPro" id="IPR029016">
    <property type="entry name" value="GAF-like_dom_sf"/>
</dbReference>
<proteinExistence type="predicted"/>
<dbReference type="Gene3D" id="3.30.450.40">
    <property type="match status" value="1"/>
</dbReference>
<name>A0A2S7URI2_9GAMM</name>